<accession>A0A502C0Y6</accession>
<evidence type="ECO:0000256" key="6">
    <source>
        <dbReference type="ARBA" id="ARBA00022833"/>
    </source>
</evidence>
<dbReference type="EMBL" id="RCZO01000008">
    <property type="protein sequence ID" value="TPG06433.1"/>
    <property type="molecule type" value="Genomic_DNA"/>
</dbReference>
<dbReference type="SUPFAM" id="SSF55486">
    <property type="entry name" value="Metalloproteases ('zincins'), catalytic domain"/>
    <property type="match status" value="1"/>
</dbReference>
<dbReference type="Gene3D" id="3.10.450.40">
    <property type="match status" value="1"/>
</dbReference>
<keyword evidence="3" id="KW-0479">Metal-binding</keyword>
<feature type="active site" evidence="9">
    <location>
        <position position="362"/>
    </location>
</feature>
<dbReference type="PRINTS" id="PR00730">
    <property type="entry name" value="THERMOLYSIN"/>
</dbReference>
<feature type="domain" description="Peptidase M4 C-terminal" evidence="12">
    <location>
        <begin position="372"/>
        <end position="523"/>
    </location>
</feature>
<keyword evidence="10" id="KW-0964">Secreted</keyword>
<comment type="similarity">
    <text evidence="1 10">Belongs to the peptidase M4 family.</text>
</comment>
<evidence type="ECO:0000256" key="4">
    <source>
        <dbReference type="ARBA" id="ARBA00022729"/>
    </source>
</evidence>
<dbReference type="PANTHER" id="PTHR33794:SF1">
    <property type="entry name" value="BACILLOLYSIN"/>
    <property type="match status" value="1"/>
</dbReference>
<dbReference type="InterPro" id="IPR050728">
    <property type="entry name" value="Zinc_Metalloprotease_M4"/>
</dbReference>
<keyword evidence="5 10" id="KW-0378">Hydrolase</keyword>
<name>A0A502C0Y6_9GAMM</name>
<evidence type="ECO:0000256" key="9">
    <source>
        <dbReference type="PIRSR" id="PIRSR623612-1"/>
    </source>
</evidence>
<keyword evidence="4 10" id="KW-0732">Signal</keyword>
<gene>
    <name evidence="14" type="ORF">EAH88_13955</name>
</gene>
<evidence type="ECO:0000259" key="12">
    <source>
        <dbReference type="Pfam" id="PF02868"/>
    </source>
</evidence>
<dbReference type="Gene3D" id="1.10.390.10">
    <property type="entry name" value="Neutral Protease Domain 2"/>
    <property type="match status" value="1"/>
</dbReference>
<evidence type="ECO:0000256" key="10">
    <source>
        <dbReference type="RuleBase" id="RU366073"/>
    </source>
</evidence>
<keyword evidence="15" id="KW-1185">Reference proteome</keyword>
<proteinExistence type="inferred from homology"/>
<keyword evidence="8" id="KW-0865">Zymogen</keyword>
<dbReference type="Pfam" id="PF07504">
    <property type="entry name" value="FTP"/>
    <property type="match status" value="1"/>
</dbReference>
<sequence>MLKKKLAGALLMVMGGTAMPWCMAATQVDIHATPMGQVASSALASRLSLGAGSAFVAEREIRTARGTVKTREQQTYKGVPVYGRSLVVERNVSGAVLSAEGAAERDIGMQLMSVLPRLSAQQAPTTLQARMGHAGLAVTNAMSKLFVYPQGQGAPKLVYQTSYVVTVQGHPSRPTAIIDANTGAVIRQWEGLTDGRRPPAPAPTSVLATGPGGNELTGLYHYDNSGPGLELLSAQRVGNVCYLQNDDVATYNLAGGQRATLWSFGCAGSNPAAWDSFGDAINGAYSPINDAHHFGGVVYDMYNTWFGKPPLQNGDGSPMKLSMWVHYGTNYENAFWDGGEMVFGDGDQYFYPFVVLDITGHEISHGFTEQHSGLQYDAQSGGMNEAFSDMAGEAVKFFDRGSNDFMVGADIVKPATVPLLGMPALRDMCTPSSDGASIDNAADYRDGIDVHYSSGVYNRAFCTLARTSGWETRKAFEVFHDANALYWQPAETFDSGACGVEQSALDRSYSEADVAAAFAVVGVTCRSPM</sequence>
<dbReference type="Pfam" id="PF02868">
    <property type="entry name" value="Peptidase_M4_C"/>
    <property type="match status" value="1"/>
</dbReference>
<feature type="domain" description="Peptidase M4" evidence="11">
    <location>
        <begin position="231"/>
        <end position="369"/>
    </location>
</feature>
<reference evidence="14 15" key="1">
    <citation type="journal article" date="2019" name="Environ. Microbiol.">
        <title>Species interactions and distinct microbial communities in high Arctic permafrost affected cryosols are associated with the CH4 and CO2 gas fluxes.</title>
        <authorList>
            <person name="Altshuler I."/>
            <person name="Hamel J."/>
            <person name="Turney S."/>
            <person name="Magnuson E."/>
            <person name="Levesque R."/>
            <person name="Greer C."/>
            <person name="Whyte L.G."/>
        </authorList>
    </citation>
    <scope>NUCLEOTIDE SEQUENCE [LARGE SCALE GENOMIC DNA]</scope>
    <source>
        <strain evidence="14 15">S13Y</strain>
    </source>
</reference>
<evidence type="ECO:0000256" key="2">
    <source>
        <dbReference type="ARBA" id="ARBA00022670"/>
    </source>
</evidence>
<evidence type="ECO:0000256" key="5">
    <source>
        <dbReference type="ARBA" id="ARBA00022801"/>
    </source>
</evidence>
<dbReference type="PANTHER" id="PTHR33794">
    <property type="entry name" value="BACILLOLYSIN"/>
    <property type="match status" value="1"/>
</dbReference>
<evidence type="ECO:0000313" key="14">
    <source>
        <dbReference type="EMBL" id="TPG06433.1"/>
    </source>
</evidence>
<comment type="cofactor">
    <cofactor evidence="10">
        <name>Zn(2+)</name>
        <dbReference type="ChEBI" id="CHEBI:29105"/>
    </cofactor>
</comment>
<comment type="subcellular location">
    <subcellularLocation>
        <location evidence="10">Secreted</location>
    </subcellularLocation>
</comment>
<organism evidence="14 15">
    <name type="scientific">Rhodanobacter glycinis</name>
    <dbReference type="NCBI Taxonomy" id="582702"/>
    <lineage>
        <taxon>Bacteria</taxon>
        <taxon>Pseudomonadati</taxon>
        <taxon>Pseudomonadota</taxon>
        <taxon>Gammaproteobacteria</taxon>
        <taxon>Lysobacterales</taxon>
        <taxon>Rhodanobacteraceae</taxon>
        <taxon>Rhodanobacter</taxon>
    </lineage>
</organism>
<feature type="chain" id="PRO_5023160336" description="Neutral metalloproteinase" evidence="10">
    <location>
        <begin position="25"/>
        <end position="529"/>
    </location>
</feature>
<keyword evidence="6 10" id="KW-0862">Zinc</keyword>
<dbReference type="InterPro" id="IPR011096">
    <property type="entry name" value="FTP_domain"/>
</dbReference>
<evidence type="ECO:0000256" key="7">
    <source>
        <dbReference type="ARBA" id="ARBA00023049"/>
    </source>
</evidence>
<dbReference type="GO" id="GO:0046872">
    <property type="term" value="F:metal ion binding"/>
    <property type="evidence" value="ECO:0007669"/>
    <property type="project" value="UniProtKB-UniRule"/>
</dbReference>
<protein>
    <recommendedName>
        <fullName evidence="10">Neutral metalloproteinase</fullName>
        <ecNumber evidence="10">3.4.24.-</ecNumber>
    </recommendedName>
</protein>
<dbReference type="CDD" id="cd09597">
    <property type="entry name" value="M4_TLP"/>
    <property type="match status" value="1"/>
</dbReference>
<comment type="function">
    <text evidence="10">Extracellular zinc metalloprotease.</text>
</comment>
<feature type="domain" description="FTP" evidence="13">
    <location>
        <begin position="55"/>
        <end position="102"/>
    </location>
</feature>
<dbReference type="InterPro" id="IPR001570">
    <property type="entry name" value="Peptidase_M4_C_domain"/>
</dbReference>
<evidence type="ECO:0000259" key="11">
    <source>
        <dbReference type="Pfam" id="PF01447"/>
    </source>
</evidence>
<feature type="active site" description="Proton donor" evidence="9">
    <location>
        <position position="451"/>
    </location>
</feature>
<evidence type="ECO:0000256" key="1">
    <source>
        <dbReference type="ARBA" id="ARBA00009388"/>
    </source>
</evidence>
<keyword evidence="7 10" id="KW-0482">Metalloprotease</keyword>
<feature type="signal peptide" evidence="10">
    <location>
        <begin position="1"/>
        <end position="24"/>
    </location>
</feature>
<dbReference type="Pfam" id="PF01447">
    <property type="entry name" value="Peptidase_M4"/>
    <property type="match status" value="1"/>
</dbReference>
<dbReference type="EC" id="3.4.24.-" evidence="10"/>
<dbReference type="Gene3D" id="3.10.450.490">
    <property type="match status" value="1"/>
</dbReference>
<evidence type="ECO:0000313" key="15">
    <source>
        <dbReference type="Proteomes" id="UP000319486"/>
    </source>
</evidence>
<dbReference type="GO" id="GO:0005576">
    <property type="term" value="C:extracellular region"/>
    <property type="evidence" value="ECO:0007669"/>
    <property type="project" value="UniProtKB-SubCell"/>
</dbReference>
<dbReference type="AlphaFoldDB" id="A0A502C0Y6"/>
<comment type="caution">
    <text evidence="14">The sequence shown here is derived from an EMBL/GenBank/DDBJ whole genome shotgun (WGS) entry which is preliminary data.</text>
</comment>
<dbReference type="GO" id="GO:0004222">
    <property type="term" value="F:metalloendopeptidase activity"/>
    <property type="evidence" value="ECO:0007669"/>
    <property type="project" value="UniProtKB-UniRule"/>
</dbReference>
<dbReference type="InterPro" id="IPR027268">
    <property type="entry name" value="Peptidase_M4/M1_CTD_sf"/>
</dbReference>
<dbReference type="GO" id="GO:0006508">
    <property type="term" value="P:proteolysis"/>
    <property type="evidence" value="ECO:0007669"/>
    <property type="project" value="UniProtKB-KW"/>
</dbReference>
<dbReference type="Proteomes" id="UP000319486">
    <property type="component" value="Unassembled WGS sequence"/>
</dbReference>
<dbReference type="InterPro" id="IPR013856">
    <property type="entry name" value="Peptidase_M4_domain"/>
</dbReference>
<evidence type="ECO:0000259" key="13">
    <source>
        <dbReference type="Pfam" id="PF07504"/>
    </source>
</evidence>
<dbReference type="RefSeq" id="WP_140653756.1">
    <property type="nucleotide sequence ID" value="NZ_RCZO01000008.1"/>
</dbReference>
<dbReference type="InterPro" id="IPR023612">
    <property type="entry name" value="Peptidase_M4"/>
</dbReference>
<evidence type="ECO:0000256" key="8">
    <source>
        <dbReference type="ARBA" id="ARBA00023145"/>
    </source>
</evidence>
<dbReference type="Gene3D" id="3.10.170.10">
    <property type="match status" value="1"/>
</dbReference>
<evidence type="ECO:0000256" key="3">
    <source>
        <dbReference type="ARBA" id="ARBA00022723"/>
    </source>
</evidence>
<keyword evidence="2 10" id="KW-0645">Protease</keyword>